<evidence type="ECO:0000313" key="3">
    <source>
        <dbReference type="Proteomes" id="UP000679992"/>
    </source>
</evidence>
<proteinExistence type="predicted"/>
<dbReference type="Proteomes" id="UP000679992">
    <property type="component" value="Unassembled WGS sequence"/>
</dbReference>
<evidence type="ECO:0000313" key="2">
    <source>
        <dbReference type="EMBL" id="GIP54682.1"/>
    </source>
</evidence>
<protein>
    <submittedName>
        <fullName evidence="2">Uncharacterized protein</fullName>
    </submittedName>
</protein>
<evidence type="ECO:0000256" key="1">
    <source>
        <dbReference type="SAM" id="Phobius"/>
    </source>
</evidence>
<reference evidence="2 3" key="1">
    <citation type="submission" date="2021-03" db="EMBL/GenBank/DDBJ databases">
        <title>Antimicrobial resistance genes in bacteria isolated from Japanese honey, and their potential for conferring macrolide and lincosamide resistance in the American foulbrood pathogen Paenibacillus larvae.</title>
        <authorList>
            <person name="Okamoto M."/>
            <person name="Kumagai M."/>
            <person name="Kanamori H."/>
            <person name="Takamatsu D."/>
        </authorList>
    </citation>
    <scope>NUCLEOTIDE SEQUENCE [LARGE SCALE GENOMIC DNA]</scope>
    <source>
        <strain evidence="2 3">J42TS3</strain>
    </source>
</reference>
<comment type="caution">
    <text evidence="2">The sequence shown here is derived from an EMBL/GenBank/DDBJ whole genome shotgun (WGS) entry which is preliminary data.</text>
</comment>
<dbReference type="EMBL" id="BOSL01000013">
    <property type="protein sequence ID" value="GIP54682.1"/>
    <property type="molecule type" value="Genomic_DNA"/>
</dbReference>
<gene>
    <name evidence="2" type="ORF">J42TS3_37170</name>
</gene>
<sequence length="45" mass="5128">MKQLMRKAAKAFGLSVISLILGGFALLCVFGILFFFGVWYYDNFM</sequence>
<name>A0ABQ4MFE7_9BACL</name>
<dbReference type="RefSeq" id="WP_211025729.1">
    <property type="nucleotide sequence ID" value="NZ_BOSL01000013.1"/>
</dbReference>
<keyword evidence="1" id="KW-0812">Transmembrane</keyword>
<organism evidence="2 3">
    <name type="scientific">Paenibacillus vini</name>
    <dbReference type="NCBI Taxonomy" id="1476024"/>
    <lineage>
        <taxon>Bacteria</taxon>
        <taxon>Bacillati</taxon>
        <taxon>Bacillota</taxon>
        <taxon>Bacilli</taxon>
        <taxon>Bacillales</taxon>
        <taxon>Paenibacillaceae</taxon>
        <taxon>Paenibacillus</taxon>
    </lineage>
</organism>
<keyword evidence="1" id="KW-0472">Membrane</keyword>
<keyword evidence="1" id="KW-1133">Transmembrane helix</keyword>
<feature type="transmembrane region" description="Helical" evidence="1">
    <location>
        <begin position="12"/>
        <end position="41"/>
    </location>
</feature>
<accession>A0ABQ4MFE7</accession>
<keyword evidence="3" id="KW-1185">Reference proteome</keyword>